<evidence type="ECO:0000313" key="2">
    <source>
        <dbReference type="EMBL" id="TFY82821.1"/>
    </source>
</evidence>
<name>A0A4Z0A947_9AGAM</name>
<dbReference type="EMBL" id="SFCI01000076">
    <property type="protein sequence ID" value="TFY82821.1"/>
    <property type="molecule type" value="Genomic_DNA"/>
</dbReference>
<keyword evidence="3" id="KW-1185">Reference proteome</keyword>
<organism evidence="2 3">
    <name type="scientific">Hericium alpestre</name>
    <dbReference type="NCBI Taxonomy" id="135208"/>
    <lineage>
        <taxon>Eukaryota</taxon>
        <taxon>Fungi</taxon>
        <taxon>Dikarya</taxon>
        <taxon>Basidiomycota</taxon>
        <taxon>Agaricomycotina</taxon>
        <taxon>Agaricomycetes</taxon>
        <taxon>Russulales</taxon>
        <taxon>Hericiaceae</taxon>
        <taxon>Hericium</taxon>
    </lineage>
</organism>
<sequence length="175" mass="19928">MQSSTPYMNMLVEADQISVLTNLSAFFFTFITLWGFVTLPGTYAELQMADIDNDSERHVVTFILKIPLLTAAIICCTIGLIGILVLWCMFHHNLIWVFNHLFVPGFFNGLTGFATTLAEVYGLRDGSWTKMDKIIGLATGIVLLTFGILTLWRYNNLKVMRDSHGIYHVLQQYFY</sequence>
<keyword evidence="1" id="KW-0472">Membrane</keyword>
<keyword evidence="1" id="KW-1133">Transmembrane helix</keyword>
<proteinExistence type="predicted"/>
<dbReference type="Proteomes" id="UP000298061">
    <property type="component" value="Unassembled WGS sequence"/>
</dbReference>
<dbReference type="AlphaFoldDB" id="A0A4Z0A947"/>
<reference evidence="2 3" key="1">
    <citation type="submission" date="2019-02" db="EMBL/GenBank/DDBJ databases">
        <title>Genome sequencing of the rare red list fungi Hericium alpestre (H. flagellum).</title>
        <authorList>
            <person name="Buettner E."/>
            <person name="Kellner H."/>
        </authorList>
    </citation>
    <scope>NUCLEOTIDE SEQUENCE [LARGE SCALE GENOMIC DNA]</scope>
    <source>
        <strain evidence="2 3">DSM 108284</strain>
    </source>
</reference>
<comment type="caution">
    <text evidence="2">The sequence shown here is derived from an EMBL/GenBank/DDBJ whole genome shotgun (WGS) entry which is preliminary data.</text>
</comment>
<accession>A0A4Z0A947</accession>
<dbReference type="OrthoDB" id="3254104at2759"/>
<gene>
    <name evidence="2" type="ORF">EWM64_g1195</name>
</gene>
<evidence type="ECO:0000256" key="1">
    <source>
        <dbReference type="SAM" id="Phobius"/>
    </source>
</evidence>
<feature type="transmembrane region" description="Helical" evidence="1">
    <location>
        <begin position="59"/>
        <end position="87"/>
    </location>
</feature>
<feature type="transmembrane region" description="Helical" evidence="1">
    <location>
        <begin position="134"/>
        <end position="152"/>
    </location>
</feature>
<feature type="transmembrane region" description="Helical" evidence="1">
    <location>
        <begin position="20"/>
        <end position="39"/>
    </location>
</feature>
<protein>
    <submittedName>
        <fullName evidence="2">Uncharacterized protein</fullName>
    </submittedName>
</protein>
<keyword evidence="1" id="KW-0812">Transmembrane</keyword>
<feature type="transmembrane region" description="Helical" evidence="1">
    <location>
        <begin position="94"/>
        <end position="114"/>
    </location>
</feature>
<evidence type="ECO:0000313" key="3">
    <source>
        <dbReference type="Proteomes" id="UP000298061"/>
    </source>
</evidence>